<name>A0A645IR31_9ZZZZ</name>
<dbReference type="Pfam" id="PF00892">
    <property type="entry name" value="EamA"/>
    <property type="match status" value="1"/>
</dbReference>
<gene>
    <name evidence="3" type="ORF">SDC9_201484</name>
</gene>
<dbReference type="InterPro" id="IPR037185">
    <property type="entry name" value="EmrE-like"/>
</dbReference>
<keyword evidence="1" id="KW-0472">Membrane</keyword>
<feature type="transmembrane region" description="Helical" evidence="1">
    <location>
        <begin position="50"/>
        <end position="69"/>
    </location>
</feature>
<reference evidence="3" key="1">
    <citation type="submission" date="2019-08" db="EMBL/GenBank/DDBJ databases">
        <authorList>
            <person name="Kucharzyk K."/>
            <person name="Murdoch R.W."/>
            <person name="Higgins S."/>
            <person name="Loffler F."/>
        </authorList>
    </citation>
    <scope>NUCLEOTIDE SEQUENCE</scope>
</reference>
<proteinExistence type="predicted"/>
<feature type="domain" description="EamA" evidence="2">
    <location>
        <begin position="8"/>
        <end position="93"/>
    </location>
</feature>
<keyword evidence="1" id="KW-1133">Transmembrane helix</keyword>
<sequence length="117" mass="12513">MMPLAQPWQMIRHVSNIKLLFLMISLGLLPSALSYICYMGGISRGVELSRAGVISSVELVVSVAIAWLLMGESFSLIKFSGILLMLLSILIASRNAEALGEASGEAINKSSTGIDQT</sequence>
<dbReference type="SUPFAM" id="SSF103481">
    <property type="entry name" value="Multidrug resistance efflux transporter EmrE"/>
    <property type="match status" value="1"/>
</dbReference>
<dbReference type="InterPro" id="IPR000620">
    <property type="entry name" value="EamA_dom"/>
</dbReference>
<evidence type="ECO:0000256" key="1">
    <source>
        <dbReference type="SAM" id="Phobius"/>
    </source>
</evidence>
<evidence type="ECO:0000259" key="2">
    <source>
        <dbReference type="Pfam" id="PF00892"/>
    </source>
</evidence>
<dbReference type="EMBL" id="VSSQ01121361">
    <property type="protein sequence ID" value="MPN53818.1"/>
    <property type="molecule type" value="Genomic_DNA"/>
</dbReference>
<evidence type="ECO:0000313" key="3">
    <source>
        <dbReference type="EMBL" id="MPN53818.1"/>
    </source>
</evidence>
<protein>
    <recommendedName>
        <fullName evidence="2">EamA domain-containing protein</fullName>
    </recommendedName>
</protein>
<dbReference type="AlphaFoldDB" id="A0A645IR31"/>
<dbReference type="Gene3D" id="1.10.3730.20">
    <property type="match status" value="1"/>
</dbReference>
<keyword evidence="1" id="KW-0812">Transmembrane</keyword>
<feature type="transmembrane region" description="Helical" evidence="1">
    <location>
        <begin position="76"/>
        <end position="93"/>
    </location>
</feature>
<organism evidence="3">
    <name type="scientific">bioreactor metagenome</name>
    <dbReference type="NCBI Taxonomy" id="1076179"/>
    <lineage>
        <taxon>unclassified sequences</taxon>
        <taxon>metagenomes</taxon>
        <taxon>ecological metagenomes</taxon>
    </lineage>
</organism>
<comment type="caution">
    <text evidence="3">The sequence shown here is derived from an EMBL/GenBank/DDBJ whole genome shotgun (WGS) entry which is preliminary data.</text>
</comment>
<dbReference type="GO" id="GO:0016020">
    <property type="term" value="C:membrane"/>
    <property type="evidence" value="ECO:0007669"/>
    <property type="project" value="InterPro"/>
</dbReference>
<accession>A0A645IR31</accession>